<feature type="region of interest" description="Disordered" evidence="1">
    <location>
        <begin position="235"/>
        <end position="270"/>
    </location>
</feature>
<keyword evidence="2" id="KW-1133">Transmembrane helix</keyword>
<feature type="compositionally biased region" description="Low complexity" evidence="1">
    <location>
        <begin position="246"/>
        <end position="257"/>
    </location>
</feature>
<dbReference type="AlphaFoldDB" id="A0A8T9C1W0"/>
<dbReference type="OrthoDB" id="5583277at2759"/>
<accession>A0A8T9C1W0</accession>
<keyword evidence="7" id="KW-1185">Reference proteome</keyword>
<dbReference type="Proteomes" id="UP000469558">
    <property type="component" value="Unassembled WGS sequence"/>
</dbReference>
<name>A0A8T9C1W0_9HELO</name>
<dbReference type="InterPro" id="IPR053065">
    <property type="entry name" value="Archenteron_Induction-Rel"/>
</dbReference>
<evidence type="ECO:0000256" key="1">
    <source>
        <dbReference type="SAM" id="MobiDB-lite"/>
    </source>
</evidence>
<dbReference type="Pfam" id="PF12955">
    <property type="entry name" value="Vps3844_C"/>
    <property type="match status" value="1"/>
</dbReference>
<feature type="domain" description="Vacuolar sorting protein Vps3844 N-terminal" evidence="5">
    <location>
        <begin position="38"/>
        <end position="142"/>
    </location>
</feature>
<proteinExistence type="predicted"/>
<dbReference type="PANTHER" id="PTHR36853:SF1">
    <property type="entry name" value="DUF3844 DOMAIN-CONTAINING PROTEIN"/>
    <property type="match status" value="1"/>
</dbReference>
<evidence type="ECO:0000313" key="6">
    <source>
        <dbReference type="EMBL" id="TVY76048.1"/>
    </source>
</evidence>
<dbReference type="Pfam" id="PF21656">
    <property type="entry name" value="DUF6859"/>
    <property type="match status" value="1"/>
</dbReference>
<feature type="chain" id="PRO_5035827542" evidence="3">
    <location>
        <begin position="18"/>
        <end position="397"/>
    </location>
</feature>
<dbReference type="InterPro" id="IPR049205">
    <property type="entry name" value="Vps3844_N"/>
</dbReference>
<protein>
    <submittedName>
        <fullName evidence="6">Putative endoplasmic reticulum membrane protein</fullName>
    </submittedName>
</protein>
<reference evidence="6 7" key="1">
    <citation type="submission" date="2018-05" db="EMBL/GenBank/DDBJ databases">
        <title>Genome sequencing and assembly of the regulated plant pathogen Lachnellula willkommii and related sister species for the development of diagnostic species identification markers.</title>
        <authorList>
            <person name="Giroux E."/>
            <person name="Bilodeau G."/>
        </authorList>
    </citation>
    <scope>NUCLEOTIDE SEQUENCE [LARGE SCALE GENOMIC DNA]</scope>
    <source>
        <strain evidence="6 7">CBS 268.59</strain>
    </source>
</reference>
<feature type="domain" description="Vacuolar sorting protein Vps3844 C-terminal" evidence="4">
    <location>
        <begin position="280"/>
        <end position="389"/>
    </location>
</feature>
<evidence type="ECO:0000259" key="5">
    <source>
        <dbReference type="Pfam" id="PF21656"/>
    </source>
</evidence>
<feature type="transmembrane region" description="Helical" evidence="2">
    <location>
        <begin position="353"/>
        <end position="376"/>
    </location>
</feature>
<feature type="signal peptide" evidence="3">
    <location>
        <begin position="1"/>
        <end position="17"/>
    </location>
</feature>
<keyword evidence="3" id="KW-0732">Signal</keyword>
<evidence type="ECO:0000256" key="3">
    <source>
        <dbReference type="SAM" id="SignalP"/>
    </source>
</evidence>
<evidence type="ECO:0000313" key="7">
    <source>
        <dbReference type="Proteomes" id="UP000469558"/>
    </source>
</evidence>
<dbReference type="PANTHER" id="PTHR36853">
    <property type="entry name" value="EXPRESSED PROTEIN"/>
    <property type="match status" value="1"/>
</dbReference>
<dbReference type="InterPro" id="IPR024382">
    <property type="entry name" value="Vps3844_C"/>
</dbReference>
<gene>
    <name evidence="6" type="ORF">LSUE1_G006851</name>
</gene>
<evidence type="ECO:0000256" key="2">
    <source>
        <dbReference type="SAM" id="Phobius"/>
    </source>
</evidence>
<keyword evidence="2" id="KW-0812">Transmembrane</keyword>
<evidence type="ECO:0000259" key="4">
    <source>
        <dbReference type="Pfam" id="PF12955"/>
    </source>
</evidence>
<dbReference type="EMBL" id="QGMK01000876">
    <property type="protein sequence ID" value="TVY76048.1"/>
    <property type="molecule type" value="Genomic_DNA"/>
</dbReference>
<dbReference type="GO" id="GO:0005783">
    <property type="term" value="C:endoplasmic reticulum"/>
    <property type="evidence" value="ECO:0007669"/>
    <property type="project" value="TreeGrafter"/>
</dbReference>
<comment type="caution">
    <text evidence="6">The sequence shown here is derived from an EMBL/GenBank/DDBJ whole genome shotgun (WGS) entry which is preliminary data.</text>
</comment>
<sequence length="397" mass="42257">MRLSASLLPAVLGIVSAASESASVYLLGADELPSSNPPTLNPQQARLVFAQRLGVSQYHAISPENAEDSTLSYINQFGGQRESLFEDLAKDQASELVLVVDGVSSSSAEPLLKAWKQIKPAFSISNPPATSTNKKLVLDLNIQSGQQQKCALEDAVNPYEAKCWSGKSKVIHFDLGGKDGSKIEELMEAQKRLIQWAKKEEMNTMVVLIPDSARSSKSFKTYGSYEMPSQARLGARQAEEIMSETPPASSSPAMSKSKQVKTSNSTGNTGGPVLGVPALCHQSMEACNNATNGCSGHGECYKKFGTPGKSACFTCGCVAQNETFAYGNNGEKRGFRLVEYGGAACQKRDVSSAFWLIATSSVVMMGLVGWAIGMLFSIGEEKLPGVIGAGVSSNRAK</sequence>
<organism evidence="6 7">
    <name type="scientific">Lachnellula suecica</name>
    <dbReference type="NCBI Taxonomy" id="602035"/>
    <lineage>
        <taxon>Eukaryota</taxon>
        <taxon>Fungi</taxon>
        <taxon>Dikarya</taxon>
        <taxon>Ascomycota</taxon>
        <taxon>Pezizomycotina</taxon>
        <taxon>Leotiomycetes</taxon>
        <taxon>Helotiales</taxon>
        <taxon>Lachnaceae</taxon>
        <taxon>Lachnellula</taxon>
    </lineage>
</organism>
<keyword evidence="2" id="KW-0472">Membrane</keyword>